<dbReference type="Gene3D" id="3.30.470.20">
    <property type="entry name" value="ATP-grasp fold, B domain"/>
    <property type="match status" value="1"/>
</dbReference>
<evidence type="ECO:0000256" key="2">
    <source>
        <dbReference type="ARBA" id="ARBA00022741"/>
    </source>
</evidence>
<feature type="domain" description="ATP-grasp" evidence="6">
    <location>
        <begin position="27"/>
        <end position="63"/>
    </location>
</feature>
<dbReference type="InterPro" id="IPR051538">
    <property type="entry name" value="Acyl-CoA_Synth/Transferase"/>
</dbReference>
<protein>
    <submittedName>
        <fullName evidence="7">Acetyl-CoA synthetase</fullName>
    </submittedName>
</protein>
<dbReference type="PANTHER" id="PTHR43334">
    <property type="entry name" value="ACETATE--COA LIGASE [ADP-FORMING]"/>
    <property type="match status" value="1"/>
</dbReference>
<evidence type="ECO:0000256" key="1">
    <source>
        <dbReference type="ARBA" id="ARBA00022598"/>
    </source>
</evidence>
<evidence type="ECO:0000256" key="4">
    <source>
        <dbReference type="ARBA" id="ARBA00060888"/>
    </source>
</evidence>
<dbReference type="GO" id="GO:0005524">
    <property type="term" value="F:ATP binding"/>
    <property type="evidence" value="ECO:0007669"/>
    <property type="project" value="UniProtKB-UniRule"/>
</dbReference>
<evidence type="ECO:0000313" key="7">
    <source>
        <dbReference type="EMBL" id="RLE09661.1"/>
    </source>
</evidence>
<dbReference type="EMBL" id="QMPZ01000035">
    <property type="protein sequence ID" value="RLE09661.1"/>
    <property type="molecule type" value="Genomic_DNA"/>
</dbReference>
<proteinExistence type="inferred from homology"/>
<evidence type="ECO:0000256" key="3">
    <source>
        <dbReference type="ARBA" id="ARBA00022840"/>
    </source>
</evidence>
<dbReference type="InterPro" id="IPR011761">
    <property type="entry name" value="ATP-grasp"/>
</dbReference>
<keyword evidence="1" id="KW-0436">Ligase</keyword>
<dbReference type="GO" id="GO:0046872">
    <property type="term" value="F:metal ion binding"/>
    <property type="evidence" value="ECO:0007669"/>
    <property type="project" value="InterPro"/>
</dbReference>
<sequence>MRKEQILTKIEKFKRCGQRFLPEPVCEEILSFYDIPTPPAQLARESGEAVELARQIGFPVVLKVISPQIIHKSDAGGVMVNLKSEEEVERAFRKILENAKSYNPKAEIEGIYVQKMAPPGREVIIGAVKDAQFGPVVMFGLGGIFVEVLKDVVFRVAPIDEEEAREMVDEIRGLPILKGVRGEKPIDFDSLSQAISNVSRLVVDFPQIEQFDANPVCVYPDRLYAVDARIILE</sequence>
<dbReference type="Pfam" id="PF13549">
    <property type="entry name" value="ATP-grasp_5"/>
    <property type="match status" value="1"/>
</dbReference>
<dbReference type="Proteomes" id="UP000279422">
    <property type="component" value="Unassembled WGS sequence"/>
</dbReference>
<name>A0A497E647_UNCAE</name>
<accession>A0A497E647</accession>
<dbReference type="FunFam" id="3.30.1490.20:FF:000020">
    <property type="entry name" value="Protein lysine acetyltransferase"/>
    <property type="match status" value="1"/>
</dbReference>
<dbReference type="PANTHER" id="PTHR43334:SF1">
    <property type="entry name" value="3-HYDROXYPROPIONATE--COA LIGASE [ADP-FORMING]"/>
    <property type="match status" value="1"/>
</dbReference>
<dbReference type="GO" id="GO:0016874">
    <property type="term" value="F:ligase activity"/>
    <property type="evidence" value="ECO:0007669"/>
    <property type="project" value="UniProtKB-KW"/>
</dbReference>
<reference evidence="7 8" key="1">
    <citation type="submission" date="2018-06" db="EMBL/GenBank/DDBJ databases">
        <title>Extensive metabolic versatility and redundancy in microbially diverse, dynamic hydrothermal sediments.</title>
        <authorList>
            <person name="Dombrowski N."/>
            <person name="Teske A."/>
            <person name="Baker B.J."/>
        </authorList>
    </citation>
    <scope>NUCLEOTIDE SEQUENCE [LARGE SCALE GENOMIC DNA]</scope>
    <source>
        <strain evidence="7">B47_G16</strain>
    </source>
</reference>
<comment type="similarity">
    <text evidence="4">In the N-terminal section; belongs to the acetate CoA ligase alpha subunit family.</text>
</comment>
<gene>
    <name evidence="7" type="ORF">DRJ00_03660</name>
</gene>
<dbReference type="AlphaFoldDB" id="A0A497E647"/>
<dbReference type="InterPro" id="IPR013815">
    <property type="entry name" value="ATP_grasp_subdomain_1"/>
</dbReference>
<keyword evidence="2 5" id="KW-0547">Nucleotide-binding</keyword>
<dbReference type="SUPFAM" id="SSF56059">
    <property type="entry name" value="Glutathione synthetase ATP-binding domain-like"/>
    <property type="match status" value="1"/>
</dbReference>
<evidence type="ECO:0000313" key="8">
    <source>
        <dbReference type="Proteomes" id="UP000279422"/>
    </source>
</evidence>
<comment type="caution">
    <text evidence="7">The sequence shown here is derived from an EMBL/GenBank/DDBJ whole genome shotgun (WGS) entry which is preliminary data.</text>
</comment>
<dbReference type="PROSITE" id="PS50975">
    <property type="entry name" value="ATP_GRASP"/>
    <property type="match status" value="1"/>
</dbReference>
<organism evidence="7 8">
    <name type="scientific">Aerophobetes bacterium</name>
    <dbReference type="NCBI Taxonomy" id="2030807"/>
    <lineage>
        <taxon>Bacteria</taxon>
        <taxon>Candidatus Aerophobota</taxon>
    </lineage>
</organism>
<dbReference type="Gene3D" id="3.30.1490.20">
    <property type="entry name" value="ATP-grasp fold, A domain"/>
    <property type="match status" value="1"/>
</dbReference>
<evidence type="ECO:0000259" key="6">
    <source>
        <dbReference type="PROSITE" id="PS50975"/>
    </source>
</evidence>
<evidence type="ECO:0000256" key="5">
    <source>
        <dbReference type="PROSITE-ProRule" id="PRU00409"/>
    </source>
</evidence>
<keyword evidence="3 5" id="KW-0067">ATP-binding</keyword>